<proteinExistence type="predicted"/>
<reference evidence="1 2" key="1">
    <citation type="submission" date="2011-02" db="EMBL/GenBank/DDBJ databases">
        <authorList>
            <person name="Weinstock G."/>
            <person name="Sodergren E."/>
            <person name="Clifton S."/>
            <person name="Fulton L."/>
            <person name="Fulton B."/>
            <person name="Courtney L."/>
            <person name="Fronick C."/>
            <person name="Harrison M."/>
            <person name="Strong C."/>
            <person name="Farmer C."/>
            <person name="Delahaunty K."/>
            <person name="Markovic C."/>
            <person name="Hall O."/>
            <person name="Minx P."/>
            <person name="Tomlinson C."/>
            <person name="Mitreva M."/>
            <person name="Hou S."/>
            <person name="Chen J."/>
            <person name="Wollam A."/>
            <person name="Pepin K.H."/>
            <person name="Johnson M."/>
            <person name="Bhonagiri V."/>
            <person name="Zhang X."/>
            <person name="Suruliraj S."/>
            <person name="Warren W."/>
            <person name="Chinwalla A."/>
            <person name="Mardis E.R."/>
            <person name="Wilson R.K."/>
        </authorList>
    </citation>
    <scope>NUCLEOTIDE SEQUENCE [LARGE SCALE GENOMIC DNA]</scope>
    <source>
        <strain evidence="1 2">YIT 11841</strain>
    </source>
</reference>
<evidence type="ECO:0000313" key="1">
    <source>
        <dbReference type="EMBL" id="EGG57360.1"/>
    </source>
</evidence>
<dbReference type="EMBL" id="AFBR01000008">
    <property type="protein sequence ID" value="EGG57360.1"/>
    <property type="molecule type" value="Genomic_DNA"/>
</dbReference>
<comment type="caution">
    <text evidence="1">The sequence shown here is derived from an EMBL/GenBank/DDBJ whole genome shotgun (WGS) entry which is preliminary data.</text>
</comment>
<evidence type="ECO:0000313" key="2">
    <source>
        <dbReference type="Proteomes" id="UP000005546"/>
    </source>
</evidence>
<dbReference type="Proteomes" id="UP000005546">
    <property type="component" value="Unassembled WGS sequence"/>
</dbReference>
<gene>
    <name evidence="1" type="ORF">HMPREF9442_00307</name>
</gene>
<dbReference type="HOGENOM" id="CLU_3203129_0_0_10"/>
<dbReference type="AlphaFoldDB" id="F3QQ69"/>
<protein>
    <submittedName>
        <fullName evidence="1">Uncharacterized protein</fullName>
    </submittedName>
</protein>
<sequence>MYFEAEYKKAFSICTLTKLCKYEFEKDWRPWPPIHSFIRNISTLL</sequence>
<organism evidence="1 2">
    <name type="scientific">Paraprevotella xylaniphila YIT 11841</name>
    <dbReference type="NCBI Taxonomy" id="762982"/>
    <lineage>
        <taxon>Bacteria</taxon>
        <taxon>Pseudomonadati</taxon>
        <taxon>Bacteroidota</taxon>
        <taxon>Bacteroidia</taxon>
        <taxon>Bacteroidales</taxon>
        <taxon>Prevotellaceae</taxon>
        <taxon>Paraprevotella</taxon>
    </lineage>
</organism>
<accession>F3QQ69</accession>
<keyword evidence="2" id="KW-1185">Reference proteome</keyword>
<name>F3QQ69_9BACT</name>